<dbReference type="EMBL" id="VSRR010035376">
    <property type="protein sequence ID" value="MPC72769.1"/>
    <property type="molecule type" value="Genomic_DNA"/>
</dbReference>
<dbReference type="InterPro" id="IPR000433">
    <property type="entry name" value="Znf_ZZ"/>
</dbReference>
<dbReference type="PANTHER" id="PTHR12374">
    <property type="entry name" value="TRANSCRIPTIONAL ADAPTOR 2 ADA2 -RELATED"/>
    <property type="match status" value="1"/>
</dbReference>
<name>A0A5B7HSM6_PORTR</name>
<keyword evidence="2" id="KW-0479">Metal-binding</keyword>
<accession>A0A5B7HSM6</accession>
<dbReference type="GO" id="GO:0140672">
    <property type="term" value="C:ATAC complex"/>
    <property type="evidence" value="ECO:0007669"/>
    <property type="project" value="UniProtKB-ARBA"/>
</dbReference>
<dbReference type="GO" id="GO:0003682">
    <property type="term" value="F:chromatin binding"/>
    <property type="evidence" value="ECO:0007669"/>
    <property type="project" value="TreeGrafter"/>
</dbReference>
<evidence type="ECO:0000256" key="1">
    <source>
        <dbReference type="ARBA" id="ARBA00004123"/>
    </source>
</evidence>
<feature type="domain" description="HTH myb-type" evidence="10">
    <location>
        <begin position="90"/>
        <end position="133"/>
    </location>
</feature>
<evidence type="ECO:0000313" key="11">
    <source>
        <dbReference type="EMBL" id="MPC72769.1"/>
    </source>
</evidence>
<dbReference type="InterPro" id="IPR009057">
    <property type="entry name" value="Homeodomain-like_sf"/>
</dbReference>
<reference evidence="11 12" key="1">
    <citation type="submission" date="2019-05" db="EMBL/GenBank/DDBJ databases">
        <title>Another draft genome of Portunus trituberculatus and its Hox gene families provides insights of decapod evolution.</title>
        <authorList>
            <person name="Jeong J.-H."/>
            <person name="Song I."/>
            <person name="Kim S."/>
            <person name="Choi T."/>
            <person name="Kim D."/>
            <person name="Ryu S."/>
            <person name="Kim W."/>
        </authorList>
    </citation>
    <scope>NUCLEOTIDE SEQUENCE [LARGE SCALE GENOMIC DNA]</scope>
    <source>
        <tissue evidence="11">Muscle</tissue>
    </source>
</reference>
<feature type="domain" description="SANT" evidence="9">
    <location>
        <begin position="81"/>
        <end position="133"/>
    </location>
</feature>
<dbReference type="InterPro" id="IPR017930">
    <property type="entry name" value="Myb_dom"/>
</dbReference>
<dbReference type="Pfam" id="PF22941">
    <property type="entry name" value="TADA2A-like_3rd"/>
    <property type="match status" value="1"/>
</dbReference>
<sequence>MEADLCAVVLCLWGSLGGGGAGSGTGAGACRRCGAALAEPYVSCWACPGRPSLCLECFARGAEFPGHASSHPYSLEGRCCPLEEGWGGGEELALLGAVEECGLGNWEAVSARMPGRAPHHCRDHYHRHYLTHPPPELARLVPTPPTLADPPHTADPIEYVAGTEQPPRPLPGTPAAASLAGYCAARGDFLVEADPAAEAILAEVDPELFEGVGAECPGAALVVAVADAYRRRVAERHHVRRVVRDAGLLVGAGRLATTLARLRPTLPSGLMRALPRLLTLVPGQDLEEVVAGLAAEWELRQQVQQLREYRQAGITRQAGVATYETLRRRREATHRERECLVSGGAGRGGDWKVEGRCVLSRAVLPGVGRRARPPLDVSGMPGYEGLTRAEREACAELHMPPEAFLRHKRLLVGEARRCGGLRLAQARTLLKIDVNKTRRIYDTLQHAGDITAITAPHARHAANTTASTTTTTETLPS</sequence>
<dbReference type="Proteomes" id="UP000324222">
    <property type="component" value="Unassembled WGS sequence"/>
</dbReference>
<dbReference type="Pfam" id="PF00249">
    <property type="entry name" value="Myb_DNA-binding"/>
    <property type="match status" value="1"/>
</dbReference>
<dbReference type="Pfam" id="PF25299">
    <property type="entry name" value="ZZ_ADA2"/>
    <property type="match status" value="1"/>
</dbReference>
<dbReference type="GO" id="GO:0008270">
    <property type="term" value="F:zinc ion binding"/>
    <property type="evidence" value="ECO:0007669"/>
    <property type="project" value="UniProtKB-KW"/>
</dbReference>
<dbReference type="InterPro" id="IPR007526">
    <property type="entry name" value="SWIRM"/>
</dbReference>
<dbReference type="InterPro" id="IPR017884">
    <property type="entry name" value="SANT_dom"/>
</dbReference>
<dbReference type="SUPFAM" id="SSF46689">
    <property type="entry name" value="Homeodomain-like"/>
    <property type="match status" value="2"/>
</dbReference>
<evidence type="ECO:0000256" key="2">
    <source>
        <dbReference type="ARBA" id="ARBA00022723"/>
    </source>
</evidence>
<dbReference type="SMART" id="SM00717">
    <property type="entry name" value="SANT"/>
    <property type="match status" value="1"/>
</dbReference>
<evidence type="ECO:0000313" key="12">
    <source>
        <dbReference type="Proteomes" id="UP000324222"/>
    </source>
</evidence>
<organism evidence="11 12">
    <name type="scientific">Portunus trituberculatus</name>
    <name type="common">Swimming crab</name>
    <name type="synonym">Neptunus trituberculatus</name>
    <dbReference type="NCBI Taxonomy" id="210409"/>
    <lineage>
        <taxon>Eukaryota</taxon>
        <taxon>Metazoa</taxon>
        <taxon>Ecdysozoa</taxon>
        <taxon>Arthropoda</taxon>
        <taxon>Crustacea</taxon>
        <taxon>Multicrustacea</taxon>
        <taxon>Malacostraca</taxon>
        <taxon>Eumalacostraca</taxon>
        <taxon>Eucarida</taxon>
        <taxon>Decapoda</taxon>
        <taxon>Pleocyemata</taxon>
        <taxon>Brachyura</taxon>
        <taxon>Eubrachyura</taxon>
        <taxon>Portunoidea</taxon>
        <taxon>Portunidae</taxon>
        <taxon>Portuninae</taxon>
        <taxon>Portunus</taxon>
    </lineage>
</organism>
<keyword evidence="5" id="KW-0539">Nucleus</keyword>
<dbReference type="InterPro" id="IPR036388">
    <property type="entry name" value="WH-like_DNA-bd_sf"/>
</dbReference>
<evidence type="ECO:0000259" key="9">
    <source>
        <dbReference type="PROSITE" id="PS51293"/>
    </source>
</evidence>
<feature type="domain" description="SWIRM" evidence="8">
    <location>
        <begin position="366"/>
        <end position="461"/>
    </location>
</feature>
<keyword evidence="4" id="KW-0862">Zinc</keyword>
<keyword evidence="6" id="KW-0732">Signal</keyword>
<feature type="domain" description="Myb-like" evidence="7">
    <location>
        <begin position="86"/>
        <end position="129"/>
    </location>
</feature>
<dbReference type="PROSITE" id="PS50090">
    <property type="entry name" value="MYB_LIKE"/>
    <property type="match status" value="1"/>
</dbReference>
<evidence type="ECO:0000256" key="6">
    <source>
        <dbReference type="SAM" id="SignalP"/>
    </source>
</evidence>
<dbReference type="PANTHER" id="PTHR12374:SF20">
    <property type="entry name" value="TRANSCRIPTIONAL ADAPTER 2-ALPHA"/>
    <property type="match status" value="1"/>
</dbReference>
<dbReference type="Gene3D" id="1.10.10.60">
    <property type="entry name" value="Homeodomain-like"/>
    <property type="match status" value="1"/>
</dbReference>
<dbReference type="PROSITE" id="PS51294">
    <property type="entry name" value="HTH_MYB"/>
    <property type="match status" value="1"/>
</dbReference>
<feature type="chain" id="PRO_5022845839" evidence="6">
    <location>
        <begin position="22"/>
        <end position="477"/>
    </location>
</feature>
<protein>
    <submittedName>
        <fullName evidence="11">Transcriptional adapter 2-alpha</fullName>
    </submittedName>
</protein>
<evidence type="ECO:0000256" key="4">
    <source>
        <dbReference type="ARBA" id="ARBA00022833"/>
    </source>
</evidence>
<dbReference type="OrthoDB" id="270417at2759"/>
<proteinExistence type="predicted"/>
<dbReference type="GO" id="GO:0006338">
    <property type="term" value="P:chromatin remodeling"/>
    <property type="evidence" value="ECO:0007669"/>
    <property type="project" value="TreeGrafter"/>
</dbReference>
<evidence type="ECO:0000256" key="5">
    <source>
        <dbReference type="ARBA" id="ARBA00023242"/>
    </source>
</evidence>
<evidence type="ECO:0000256" key="3">
    <source>
        <dbReference type="ARBA" id="ARBA00022771"/>
    </source>
</evidence>
<keyword evidence="12" id="KW-1185">Reference proteome</keyword>
<dbReference type="InterPro" id="IPR001005">
    <property type="entry name" value="SANT/Myb"/>
</dbReference>
<keyword evidence="3" id="KW-0863">Zinc-finger</keyword>
<dbReference type="GO" id="GO:0006357">
    <property type="term" value="P:regulation of transcription by RNA polymerase II"/>
    <property type="evidence" value="ECO:0007669"/>
    <property type="project" value="TreeGrafter"/>
</dbReference>
<dbReference type="GO" id="GO:0003713">
    <property type="term" value="F:transcription coactivator activity"/>
    <property type="evidence" value="ECO:0007669"/>
    <property type="project" value="TreeGrafter"/>
</dbReference>
<dbReference type="InterPro" id="IPR055141">
    <property type="entry name" value="TADA2A_B-like_dom"/>
</dbReference>
<dbReference type="CDD" id="cd00167">
    <property type="entry name" value="SANT"/>
    <property type="match status" value="1"/>
</dbReference>
<evidence type="ECO:0000259" key="10">
    <source>
        <dbReference type="PROSITE" id="PS51294"/>
    </source>
</evidence>
<comment type="caution">
    <text evidence="11">The sequence shown here is derived from an EMBL/GenBank/DDBJ whole genome shotgun (WGS) entry which is preliminary data.</text>
</comment>
<dbReference type="PROSITE" id="PS51293">
    <property type="entry name" value="SANT"/>
    <property type="match status" value="1"/>
</dbReference>
<dbReference type="Gene3D" id="1.10.10.10">
    <property type="entry name" value="Winged helix-like DNA-binding domain superfamily/Winged helix DNA-binding domain"/>
    <property type="match status" value="1"/>
</dbReference>
<dbReference type="GO" id="GO:0005634">
    <property type="term" value="C:nucleus"/>
    <property type="evidence" value="ECO:0007669"/>
    <property type="project" value="UniProtKB-SubCell"/>
</dbReference>
<evidence type="ECO:0000259" key="8">
    <source>
        <dbReference type="PROSITE" id="PS50934"/>
    </source>
</evidence>
<gene>
    <name evidence="11" type="primary">TADA2A</name>
    <name evidence="11" type="ORF">E2C01_067082</name>
</gene>
<dbReference type="FunFam" id="1.10.10.10:FF:000087">
    <property type="entry name" value="Transcriptional adapter 2"/>
    <property type="match status" value="1"/>
</dbReference>
<comment type="subcellular location">
    <subcellularLocation>
        <location evidence="1">Nucleus</location>
    </subcellularLocation>
</comment>
<feature type="signal peptide" evidence="6">
    <location>
        <begin position="1"/>
        <end position="21"/>
    </location>
</feature>
<dbReference type="AlphaFoldDB" id="A0A5B7HSM6"/>
<dbReference type="PROSITE" id="PS50934">
    <property type="entry name" value="SWIRM"/>
    <property type="match status" value="1"/>
</dbReference>
<evidence type="ECO:0000259" key="7">
    <source>
        <dbReference type="PROSITE" id="PS50090"/>
    </source>
</evidence>